<comment type="similarity">
    <text evidence="1 3 4">Belongs to the GroES chaperonin family.</text>
</comment>
<dbReference type="GO" id="GO:0051087">
    <property type="term" value="F:protein-folding chaperone binding"/>
    <property type="evidence" value="ECO:0007669"/>
    <property type="project" value="TreeGrafter"/>
</dbReference>
<dbReference type="InterPro" id="IPR037124">
    <property type="entry name" value="Chaperonin_GroES_sf"/>
</dbReference>
<dbReference type="GO" id="GO:0044183">
    <property type="term" value="F:protein folding chaperone"/>
    <property type="evidence" value="ECO:0007669"/>
    <property type="project" value="InterPro"/>
</dbReference>
<reference evidence="5" key="1">
    <citation type="submission" date="2020-10" db="EMBL/GenBank/DDBJ databases">
        <authorList>
            <person name="Gilroy R."/>
        </authorList>
    </citation>
    <scope>NUCLEOTIDE SEQUENCE</scope>
    <source>
        <strain evidence="5">1063</strain>
    </source>
</reference>
<dbReference type="GO" id="GO:0005524">
    <property type="term" value="F:ATP binding"/>
    <property type="evidence" value="ECO:0007669"/>
    <property type="project" value="InterPro"/>
</dbReference>
<evidence type="ECO:0000256" key="1">
    <source>
        <dbReference type="ARBA" id="ARBA00006975"/>
    </source>
</evidence>
<dbReference type="SMART" id="SM00883">
    <property type="entry name" value="Cpn10"/>
    <property type="match status" value="1"/>
</dbReference>
<dbReference type="PANTHER" id="PTHR10772">
    <property type="entry name" value="10 KDA HEAT SHOCK PROTEIN"/>
    <property type="match status" value="1"/>
</dbReference>
<dbReference type="GO" id="GO:0005737">
    <property type="term" value="C:cytoplasm"/>
    <property type="evidence" value="ECO:0007669"/>
    <property type="project" value="UniProtKB-SubCell"/>
</dbReference>
<dbReference type="InterPro" id="IPR018369">
    <property type="entry name" value="Chaprnonin_Cpn10_CS"/>
</dbReference>
<dbReference type="FunFam" id="2.30.33.40:FF:000001">
    <property type="entry name" value="10 kDa chaperonin"/>
    <property type="match status" value="1"/>
</dbReference>
<keyword evidence="3" id="KW-0963">Cytoplasm</keyword>
<dbReference type="GO" id="GO:0046872">
    <property type="term" value="F:metal ion binding"/>
    <property type="evidence" value="ECO:0007669"/>
    <property type="project" value="TreeGrafter"/>
</dbReference>
<accession>A0A9D1L2C6</accession>
<dbReference type="GO" id="GO:0051082">
    <property type="term" value="F:unfolded protein binding"/>
    <property type="evidence" value="ECO:0007669"/>
    <property type="project" value="TreeGrafter"/>
</dbReference>
<dbReference type="Gene3D" id="2.30.33.40">
    <property type="entry name" value="GroES chaperonin"/>
    <property type="match status" value="1"/>
</dbReference>
<dbReference type="InterPro" id="IPR011032">
    <property type="entry name" value="GroES-like_sf"/>
</dbReference>
<proteinExistence type="inferred from homology"/>
<comment type="subcellular location">
    <subcellularLocation>
        <location evidence="3">Cytoplasm</location>
    </subcellularLocation>
</comment>
<reference evidence="5" key="2">
    <citation type="journal article" date="2021" name="PeerJ">
        <title>Extensive microbial diversity within the chicken gut microbiome revealed by metagenomics and culture.</title>
        <authorList>
            <person name="Gilroy R."/>
            <person name="Ravi A."/>
            <person name="Getino M."/>
            <person name="Pursley I."/>
            <person name="Horton D.L."/>
            <person name="Alikhan N.F."/>
            <person name="Baker D."/>
            <person name="Gharbi K."/>
            <person name="Hall N."/>
            <person name="Watson M."/>
            <person name="Adriaenssens E.M."/>
            <person name="Foster-Nyarko E."/>
            <person name="Jarju S."/>
            <person name="Secka A."/>
            <person name="Antonio M."/>
            <person name="Oren A."/>
            <person name="Chaudhuri R.R."/>
            <person name="La Ragione R."/>
            <person name="Hildebrand F."/>
            <person name="Pallen M.J."/>
        </authorList>
    </citation>
    <scope>NUCLEOTIDE SEQUENCE</scope>
    <source>
        <strain evidence="5">1063</strain>
    </source>
</reference>
<name>A0A9D1L2C6_9FIRM</name>
<evidence type="ECO:0000313" key="5">
    <source>
        <dbReference type="EMBL" id="HIU20857.1"/>
    </source>
</evidence>
<dbReference type="NCBIfam" id="NF001531">
    <property type="entry name" value="PRK00364.2-2"/>
    <property type="match status" value="1"/>
</dbReference>
<dbReference type="HAMAP" id="MF_00580">
    <property type="entry name" value="CH10"/>
    <property type="match status" value="1"/>
</dbReference>
<dbReference type="InterPro" id="IPR020818">
    <property type="entry name" value="Chaperonin_GroES"/>
</dbReference>
<dbReference type="AlphaFoldDB" id="A0A9D1L2C6"/>
<comment type="subunit">
    <text evidence="3">Heptamer of 7 subunits arranged in a ring. Interacts with the chaperonin GroEL.</text>
</comment>
<dbReference type="EMBL" id="DVMN01000020">
    <property type="protein sequence ID" value="HIU20857.1"/>
    <property type="molecule type" value="Genomic_DNA"/>
</dbReference>
<dbReference type="NCBIfam" id="NF001533">
    <property type="entry name" value="PRK00364.2-4"/>
    <property type="match status" value="1"/>
</dbReference>
<evidence type="ECO:0000256" key="3">
    <source>
        <dbReference type="HAMAP-Rule" id="MF_00580"/>
    </source>
</evidence>
<comment type="caution">
    <text evidence="5">The sequence shown here is derived from an EMBL/GenBank/DDBJ whole genome shotgun (WGS) entry which is preliminary data.</text>
</comment>
<comment type="function">
    <text evidence="3 4">Together with the chaperonin GroEL, plays an essential role in assisting protein folding. The GroEL-GroES system forms a nano-cage that allows encapsulation of the non-native substrate proteins and provides a physical environment optimized to promote and accelerate protein folding. GroES binds to the apical surface of the GroEL ring, thereby capping the opening of the GroEL channel.</text>
</comment>
<evidence type="ECO:0000256" key="2">
    <source>
        <dbReference type="ARBA" id="ARBA00023186"/>
    </source>
</evidence>
<dbReference type="CDD" id="cd00320">
    <property type="entry name" value="cpn10"/>
    <property type="match status" value="1"/>
</dbReference>
<evidence type="ECO:0000256" key="4">
    <source>
        <dbReference type="RuleBase" id="RU000535"/>
    </source>
</evidence>
<keyword evidence="2 3" id="KW-0143">Chaperone</keyword>
<dbReference type="Proteomes" id="UP000824088">
    <property type="component" value="Unassembled WGS sequence"/>
</dbReference>
<evidence type="ECO:0000313" key="6">
    <source>
        <dbReference type="Proteomes" id="UP000824088"/>
    </source>
</evidence>
<organism evidence="5 6">
    <name type="scientific">Candidatus Limadaptatus stercorigallinarum</name>
    <dbReference type="NCBI Taxonomy" id="2840845"/>
    <lineage>
        <taxon>Bacteria</taxon>
        <taxon>Bacillati</taxon>
        <taxon>Bacillota</taxon>
        <taxon>Clostridia</taxon>
        <taxon>Eubacteriales</taxon>
        <taxon>Candidatus Limadaptatus</taxon>
    </lineage>
</organism>
<dbReference type="PANTHER" id="PTHR10772:SF58">
    <property type="entry name" value="CO-CHAPERONIN GROES"/>
    <property type="match status" value="1"/>
</dbReference>
<gene>
    <name evidence="3" type="primary">groES</name>
    <name evidence="3" type="synonym">groS</name>
    <name evidence="5" type="ORF">IAD51_01250</name>
</gene>
<dbReference type="Pfam" id="PF00166">
    <property type="entry name" value="Cpn10"/>
    <property type="match status" value="1"/>
</dbReference>
<dbReference type="PRINTS" id="PR00297">
    <property type="entry name" value="CHAPERONIN10"/>
</dbReference>
<dbReference type="PROSITE" id="PS00681">
    <property type="entry name" value="CHAPERONINS_CPN10"/>
    <property type="match status" value="1"/>
</dbReference>
<dbReference type="SUPFAM" id="SSF50129">
    <property type="entry name" value="GroES-like"/>
    <property type="match status" value="1"/>
</dbReference>
<sequence>MQVKPLFDKVVIKAIETSETTESGIVLPGAAQEKPQLAEVVAVGPGGTVDGKEVVMQVKVGDKVLYSKYAGSEFKIDGEEVVIVRQADILAIVE</sequence>
<protein>
    <recommendedName>
        <fullName evidence="3">Co-chaperonin GroES</fullName>
    </recommendedName>
    <alternativeName>
        <fullName evidence="3">10 kDa chaperonin</fullName>
    </alternativeName>
    <alternativeName>
        <fullName evidence="3">Chaperonin-10</fullName>
        <shortName evidence="3">Cpn10</shortName>
    </alternativeName>
</protein>